<evidence type="ECO:0000256" key="1">
    <source>
        <dbReference type="ARBA" id="ARBA00022679"/>
    </source>
</evidence>
<dbReference type="GO" id="GO:0003723">
    <property type="term" value="F:RNA binding"/>
    <property type="evidence" value="ECO:0007669"/>
    <property type="project" value="InterPro"/>
</dbReference>
<keyword evidence="2" id="KW-0418">Kinase</keyword>
<comment type="caution">
    <text evidence="7">The sequence shown here is derived from an EMBL/GenBank/DDBJ whole genome shotgun (WGS) entry which is preliminary data.</text>
</comment>
<proteinExistence type="predicted"/>
<accession>A0A8I0FTZ6</accession>
<dbReference type="SMART" id="SM01012">
    <property type="entry name" value="ANTAR"/>
    <property type="match status" value="1"/>
</dbReference>
<keyword evidence="3" id="KW-0805">Transcription regulation</keyword>
<dbReference type="SUPFAM" id="SSF52172">
    <property type="entry name" value="CheY-like"/>
    <property type="match status" value="1"/>
</dbReference>
<evidence type="ECO:0000313" key="10">
    <source>
        <dbReference type="Proteomes" id="UP000659061"/>
    </source>
</evidence>
<feature type="domain" description="ANTAR" evidence="6">
    <location>
        <begin position="155"/>
        <end position="216"/>
    </location>
</feature>
<dbReference type="Proteomes" id="UP000587211">
    <property type="component" value="Unassembled WGS sequence"/>
</dbReference>
<dbReference type="SMART" id="SM00065">
    <property type="entry name" value="GAF"/>
    <property type="match status" value="1"/>
</dbReference>
<evidence type="ECO:0000313" key="8">
    <source>
        <dbReference type="EMBL" id="NYI39737.1"/>
    </source>
</evidence>
<keyword evidence="9" id="KW-1185">Reference proteome</keyword>
<evidence type="ECO:0000259" key="6">
    <source>
        <dbReference type="PROSITE" id="PS50921"/>
    </source>
</evidence>
<evidence type="ECO:0000256" key="4">
    <source>
        <dbReference type="ARBA" id="ARBA00023163"/>
    </source>
</evidence>
<organism evidence="7 10">
    <name type="scientific">Aeromicrobium tamlense</name>
    <dbReference type="NCBI Taxonomy" id="375541"/>
    <lineage>
        <taxon>Bacteria</taxon>
        <taxon>Bacillati</taxon>
        <taxon>Actinomycetota</taxon>
        <taxon>Actinomycetes</taxon>
        <taxon>Propionibacteriales</taxon>
        <taxon>Nocardioidaceae</taxon>
        <taxon>Aeromicrobium</taxon>
    </lineage>
</organism>
<dbReference type="Pfam" id="PF03861">
    <property type="entry name" value="ANTAR"/>
    <property type="match status" value="1"/>
</dbReference>
<reference evidence="7" key="2">
    <citation type="submission" date="2020-09" db="EMBL/GenBank/DDBJ databases">
        <title>Novel species in genus Aeromicrobium.</title>
        <authorList>
            <person name="Zhang G."/>
        </authorList>
    </citation>
    <scope>NUCLEOTIDE SEQUENCE</scope>
    <source>
        <strain evidence="7">SSW1-57</strain>
    </source>
</reference>
<keyword evidence="1" id="KW-0808">Transferase</keyword>
<dbReference type="InterPro" id="IPR011006">
    <property type="entry name" value="CheY-like_superfamily"/>
</dbReference>
<dbReference type="PROSITE" id="PS50921">
    <property type="entry name" value="ANTAR"/>
    <property type="match status" value="1"/>
</dbReference>
<evidence type="ECO:0000313" key="9">
    <source>
        <dbReference type="Proteomes" id="UP000587211"/>
    </source>
</evidence>
<dbReference type="EMBL" id="JACWMT010000001">
    <property type="protein sequence ID" value="MBD1269608.1"/>
    <property type="molecule type" value="Genomic_DNA"/>
</dbReference>
<dbReference type="Proteomes" id="UP000659061">
    <property type="component" value="Unassembled WGS sequence"/>
</dbReference>
<keyword evidence="4" id="KW-0804">Transcription</keyword>
<dbReference type="InterPro" id="IPR005561">
    <property type="entry name" value="ANTAR"/>
</dbReference>
<dbReference type="RefSeq" id="WP_179427632.1">
    <property type="nucleotide sequence ID" value="NZ_BAAAMP010000002.1"/>
</dbReference>
<dbReference type="EMBL" id="JACBZN010000001">
    <property type="protein sequence ID" value="NYI39737.1"/>
    <property type="molecule type" value="Genomic_DNA"/>
</dbReference>
<dbReference type="InterPro" id="IPR029016">
    <property type="entry name" value="GAF-like_dom_sf"/>
</dbReference>
<evidence type="ECO:0000313" key="7">
    <source>
        <dbReference type="EMBL" id="MBD1269608.1"/>
    </source>
</evidence>
<dbReference type="PIRSF" id="PIRSF036625">
    <property type="entry name" value="GAF_ANTAR"/>
    <property type="match status" value="1"/>
</dbReference>
<sequence length="255" mass="28391">MSVLDFFSEVALDLHEQPTTEKTVERITEYARKAAECDDAGIMLVHSRTRIETASTTSERVIRSHELQRELDEGPCLDALEAGGSFVSNDVSLDPRWPKWGRAAGDLGIRSAMSVLLETRERRYGSLNLYADRPDAFDGNDLATALIFARHASVALANAHHEQGLLHAIDARKVIGQAQGILMERFDIEADRAFDVLRRYSQNHNQKLHAVATWVVENRKRPVSEFPGTIRVDVPESLMADPPKNAPENGDPQPA</sequence>
<feature type="region of interest" description="Disordered" evidence="5">
    <location>
        <begin position="234"/>
        <end position="255"/>
    </location>
</feature>
<reference evidence="8 9" key="1">
    <citation type="submission" date="2020-07" db="EMBL/GenBank/DDBJ databases">
        <title>Sequencing the genomes of 1000 actinobacteria strains.</title>
        <authorList>
            <person name="Klenk H.-P."/>
        </authorList>
    </citation>
    <scope>NUCLEOTIDE SEQUENCE [LARGE SCALE GENOMIC DNA]</scope>
    <source>
        <strain evidence="8 9">DSM 19087</strain>
    </source>
</reference>
<evidence type="ECO:0000256" key="5">
    <source>
        <dbReference type="SAM" id="MobiDB-lite"/>
    </source>
</evidence>
<gene>
    <name evidence="8" type="ORF">BJ975_003112</name>
    <name evidence="7" type="ORF">IDH50_05150</name>
</gene>
<name>A0A8I0FTZ6_9ACTN</name>
<dbReference type="InterPro" id="IPR003018">
    <property type="entry name" value="GAF"/>
</dbReference>
<evidence type="ECO:0000256" key="2">
    <source>
        <dbReference type="ARBA" id="ARBA00022777"/>
    </source>
</evidence>
<dbReference type="AlphaFoldDB" id="A0A8I0FTZ6"/>
<dbReference type="Pfam" id="PF13185">
    <property type="entry name" value="GAF_2"/>
    <property type="match status" value="1"/>
</dbReference>
<dbReference type="Gene3D" id="1.10.10.10">
    <property type="entry name" value="Winged helix-like DNA-binding domain superfamily/Winged helix DNA-binding domain"/>
    <property type="match status" value="1"/>
</dbReference>
<evidence type="ECO:0000256" key="3">
    <source>
        <dbReference type="ARBA" id="ARBA00023015"/>
    </source>
</evidence>
<protein>
    <submittedName>
        <fullName evidence="7">GAF and ANTAR domain-containing protein</fullName>
    </submittedName>
    <submittedName>
        <fullName evidence="8">GAF domain-containing protein</fullName>
    </submittedName>
</protein>
<dbReference type="InterPro" id="IPR012074">
    <property type="entry name" value="GAF_ANTAR"/>
</dbReference>
<dbReference type="InterPro" id="IPR036388">
    <property type="entry name" value="WH-like_DNA-bd_sf"/>
</dbReference>
<dbReference type="Gene3D" id="3.30.450.40">
    <property type="match status" value="1"/>
</dbReference>
<dbReference type="GO" id="GO:0016301">
    <property type="term" value="F:kinase activity"/>
    <property type="evidence" value="ECO:0007669"/>
    <property type="project" value="UniProtKB-KW"/>
</dbReference>
<dbReference type="SUPFAM" id="SSF55781">
    <property type="entry name" value="GAF domain-like"/>
    <property type="match status" value="1"/>
</dbReference>